<dbReference type="RefSeq" id="WP_150575095.1">
    <property type="nucleotide sequence ID" value="NZ_CABPSN010000002.1"/>
</dbReference>
<accession>A0A5E4TC43</accession>
<protein>
    <submittedName>
        <fullName evidence="1">Uncharacterized protein</fullName>
    </submittedName>
</protein>
<sequence length="82" mass="8478">MLFDSSLLLGRAPDPDASVLAVESGAGQTLESRFMNAVANLSADFEGDRAGIKAAASRFDPTDAASGIELQNRLAVYPGGVH</sequence>
<keyword evidence="2" id="KW-1185">Reference proteome</keyword>
<reference evidence="1 2" key="1">
    <citation type="submission" date="2019-08" db="EMBL/GenBank/DDBJ databases">
        <authorList>
            <person name="Peeters C."/>
        </authorList>
    </citation>
    <scope>NUCLEOTIDE SEQUENCE [LARGE SCALE GENOMIC DNA]</scope>
    <source>
        <strain evidence="1 2">LMG 31011</strain>
    </source>
</reference>
<dbReference type="EMBL" id="CABPSN010000002">
    <property type="protein sequence ID" value="VVD85485.1"/>
    <property type="molecule type" value="Genomic_DNA"/>
</dbReference>
<dbReference type="OrthoDB" id="8943515at2"/>
<name>A0A5E4TC43_9BURK</name>
<gene>
    <name evidence="1" type="ORF">PAQ31011_01344</name>
</gene>
<dbReference type="AlphaFoldDB" id="A0A5E4TC43"/>
<dbReference type="Proteomes" id="UP000366819">
    <property type="component" value="Unassembled WGS sequence"/>
</dbReference>
<evidence type="ECO:0000313" key="1">
    <source>
        <dbReference type="EMBL" id="VVD85485.1"/>
    </source>
</evidence>
<evidence type="ECO:0000313" key="2">
    <source>
        <dbReference type="Proteomes" id="UP000366819"/>
    </source>
</evidence>
<proteinExistence type="predicted"/>
<organism evidence="1 2">
    <name type="scientific">Pandoraea aquatica</name>
    <dbReference type="NCBI Taxonomy" id="2508290"/>
    <lineage>
        <taxon>Bacteria</taxon>
        <taxon>Pseudomonadati</taxon>
        <taxon>Pseudomonadota</taxon>
        <taxon>Betaproteobacteria</taxon>
        <taxon>Burkholderiales</taxon>
        <taxon>Burkholderiaceae</taxon>
        <taxon>Pandoraea</taxon>
    </lineage>
</organism>